<dbReference type="EC" id="5.2.1.8" evidence="4"/>
<dbReference type="SUPFAM" id="SSF50891">
    <property type="entry name" value="Cyclophilin-like"/>
    <property type="match status" value="1"/>
</dbReference>
<reference evidence="4 5" key="1">
    <citation type="submission" date="2018-06" db="EMBL/GenBank/DDBJ databases">
        <authorList>
            <consortium name="Pathogen Informatics"/>
            <person name="Doyle S."/>
        </authorList>
    </citation>
    <scope>NUCLEOTIDE SEQUENCE [LARGE SCALE GENOMIC DNA]</scope>
    <source>
        <strain evidence="4 5">NCTC10994</strain>
    </source>
</reference>
<dbReference type="PROSITE" id="PS50072">
    <property type="entry name" value="CSA_PPIASE_2"/>
    <property type="match status" value="1"/>
</dbReference>
<organism evidence="4 5">
    <name type="scientific">Rhodococcus coprophilus</name>
    <dbReference type="NCBI Taxonomy" id="38310"/>
    <lineage>
        <taxon>Bacteria</taxon>
        <taxon>Bacillati</taxon>
        <taxon>Actinomycetota</taxon>
        <taxon>Actinomycetes</taxon>
        <taxon>Mycobacteriales</taxon>
        <taxon>Nocardiaceae</taxon>
        <taxon>Rhodococcus</taxon>
    </lineage>
</organism>
<dbReference type="GO" id="GO:0003755">
    <property type="term" value="F:peptidyl-prolyl cis-trans isomerase activity"/>
    <property type="evidence" value="ECO:0007669"/>
    <property type="project" value="UniProtKB-EC"/>
</dbReference>
<dbReference type="Proteomes" id="UP000249091">
    <property type="component" value="Chromosome 1"/>
</dbReference>
<dbReference type="InterPro" id="IPR044666">
    <property type="entry name" value="Cyclophilin_A-like"/>
</dbReference>
<dbReference type="PROSITE" id="PS51257">
    <property type="entry name" value="PROKAR_LIPOPROTEIN"/>
    <property type="match status" value="1"/>
</dbReference>
<gene>
    <name evidence="4" type="primary">cypB</name>
    <name evidence="4" type="ORF">NCTC10994_00730</name>
</gene>
<dbReference type="InterPro" id="IPR029000">
    <property type="entry name" value="Cyclophilin-like_dom_sf"/>
</dbReference>
<name>A0A2X4WXX8_9NOCA</name>
<dbReference type="Gene3D" id="2.40.100.10">
    <property type="entry name" value="Cyclophilin-like"/>
    <property type="match status" value="1"/>
</dbReference>
<feature type="compositionally biased region" description="Low complexity" evidence="2">
    <location>
        <begin position="28"/>
        <end position="42"/>
    </location>
</feature>
<dbReference type="CDD" id="cd00317">
    <property type="entry name" value="cyclophilin"/>
    <property type="match status" value="1"/>
</dbReference>
<keyword evidence="4" id="KW-0413">Isomerase</keyword>
<dbReference type="PANTHER" id="PTHR45625:SF3">
    <property type="entry name" value="PEPTIDYL-PROLYL CIS-TRANS ISOMERASE B-RELATED"/>
    <property type="match status" value="1"/>
</dbReference>
<protein>
    <submittedName>
        <fullName evidence="4">Peptidylprolyl isomerase</fullName>
        <ecNumber evidence="4">5.2.1.8</ecNumber>
    </submittedName>
</protein>
<dbReference type="EMBL" id="LS483468">
    <property type="protein sequence ID" value="SQI28984.1"/>
    <property type="molecule type" value="Genomic_DNA"/>
</dbReference>
<evidence type="ECO:0000256" key="2">
    <source>
        <dbReference type="SAM" id="MobiDB-lite"/>
    </source>
</evidence>
<dbReference type="InterPro" id="IPR002130">
    <property type="entry name" value="Cyclophilin-type_PPIase_dom"/>
</dbReference>
<accession>A0A2X4WXX8</accession>
<evidence type="ECO:0000259" key="3">
    <source>
        <dbReference type="PROSITE" id="PS50072"/>
    </source>
</evidence>
<evidence type="ECO:0000313" key="4">
    <source>
        <dbReference type="EMBL" id="SQI28984.1"/>
    </source>
</evidence>
<proteinExistence type="predicted"/>
<feature type="domain" description="PPIase cyclophilin-type" evidence="3">
    <location>
        <begin position="95"/>
        <end position="258"/>
    </location>
</feature>
<dbReference type="Pfam" id="PF00160">
    <property type="entry name" value="Pro_isomerase"/>
    <property type="match status" value="1"/>
</dbReference>
<sequence>MTRFRTTLAVGAGLALILTGCSDNGGDDTTATSGSATASGTAQSPEYTGALPERPTGGDPVSCTYNPSGDASRDVSAPAATDVPAEGTVGVSLTTSVGPIGLELDRAEAPCTVNSFVSLAEQGYFDDTPCHRLVTSPGLQVLQCGDPSGTGTGGPGYGFDTEYPENLYQPGDAQLRQPVIYPRGTVAMANTGRPGSNGSQFFLVYADSQLPPSYTVFGTVDEAGLAVIEEVAAEGDDGSMAAGGGAPNRGVQIESVAVSG</sequence>
<keyword evidence="5" id="KW-1185">Reference proteome</keyword>
<dbReference type="STRING" id="1219011.GCA_001895045_00450"/>
<comment type="function">
    <text evidence="1">PPIases accelerate the folding of proteins. It catalyzes the cis-trans isomerization of proline imidic peptide bonds in oligopeptides.</text>
</comment>
<dbReference type="KEGG" id="rcr:NCTC10994_00730"/>
<dbReference type="AlphaFoldDB" id="A0A2X4WXX8"/>
<dbReference type="RefSeq" id="WP_072698427.1">
    <property type="nucleotide sequence ID" value="NZ_JAFBBL010000001.1"/>
</dbReference>
<evidence type="ECO:0000256" key="1">
    <source>
        <dbReference type="ARBA" id="ARBA00002388"/>
    </source>
</evidence>
<feature type="region of interest" description="Disordered" evidence="2">
    <location>
        <begin position="28"/>
        <end position="83"/>
    </location>
</feature>
<evidence type="ECO:0000313" key="5">
    <source>
        <dbReference type="Proteomes" id="UP000249091"/>
    </source>
</evidence>
<dbReference type="PANTHER" id="PTHR45625">
    <property type="entry name" value="PEPTIDYL-PROLYL CIS-TRANS ISOMERASE-RELATED"/>
    <property type="match status" value="1"/>
</dbReference>